<feature type="domain" description="CCHC-type" evidence="3">
    <location>
        <begin position="17"/>
        <end position="32"/>
    </location>
</feature>
<feature type="compositionally biased region" description="Basic and acidic residues" evidence="2">
    <location>
        <begin position="507"/>
        <end position="519"/>
    </location>
</feature>
<feature type="region of interest" description="Disordered" evidence="2">
    <location>
        <begin position="481"/>
        <end position="564"/>
    </location>
</feature>
<evidence type="ECO:0000313" key="4">
    <source>
        <dbReference type="EMBL" id="KAK3307283.1"/>
    </source>
</evidence>
<sequence>MTDTAPGQPATEREALCYNCGAAGHWVIACPEPTREVPALRVAKKHSGLQRYQAQHQGHGKSERGAPIKERKGPIVTRYAVPHPHGPIGAPYGLPTPPPIPPGIQPPPPASLGYSPPGYPNTPYPGSYPAAHPPPPPPPGYEQYQATPPPPPQYGQQSPGQQPPYGQSPYGASYPPASYFPPQPSPIPGPAPLSYPPGTYPSQQYGPSPPLPPVPSPYQPSYSPPPPPTPGSYRYPPPTPHPQTYGPPPPVGPPYPPPPGWTPSHHAIPPPPPSLSANQTPLGNSRAKHHKPHGSKRSRQHRDKDRPVHERHRKNGTHGEQQGPRAGRNNNRSRAERPQDPVDEGKEGKEEKEEGDGEWDFESEEDLKHVFPEIKTKPADPVGIPLPATYTEDPTIPPAYNATCVRSEFFREDNATEFARSIRDHTSWATVRQDPAFSVYDDMILRRFPGNDCEYPAYKPLDIPPPSSEIKLPPRYRIDRSILPSVPNKDVTDEETKGNHNRHFHHCSPERRRDSRRDMNGNSLFRKRSLSVSRTDDRDNRLTKRTRLSEGRSDASPETQNSTKLKLEGDAWSPQAHQSILAPVQDRVSGVDQRPRKNGSYRGQSVEKVTPRHRGDVREHYSSDRSYRTRDSPTRSSSRIRSVSRARSQSRDRSRVRNRVTSTDGERSRSPLRNQKSSAQDSRSLTALDMELLGMIEGPDEEPSPQKPVIKKPTKRVKVPEAYA</sequence>
<evidence type="ECO:0000256" key="2">
    <source>
        <dbReference type="SAM" id="MobiDB-lite"/>
    </source>
</evidence>
<keyword evidence="1" id="KW-0862">Zinc</keyword>
<feature type="compositionally biased region" description="Basic and acidic residues" evidence="2">
    <location>
        <begin position="60"/>
        <end position="73"/>
    </location>
</feature>
<dbReference type="InterPro" id="IPR001878">
    <property type="entry name" value="Znf_CCHC"/>
</dbReference>
<reference evidence="4" key="2">
    <citation type="submission" date="2023-06" db="EMBL/GenBank/DDBJ databases">
        <authorList>
            <consortium name="Lawrence Berkeley National Laboratory"/>
            <person name="Mondo S.J."/>
            <person name="Hensen N."/>
            <person name="Bonometti L."/>
            <person name="Westerberg I."/>
            <person name="Brannstrom I.O."/>
            <person name="Guillou S."/>
            <person name="Cros-Aarteil S."/>
            <person name="Calhoun S."/>
            <person name="Haridas S."/>
            <person name="Kuo A."/>
            <person name="Pangilinan J."/>
            <person name="Riley R."/>
            <person name="Labutti K."/>
            <person name="Andreopoulos B."/>
            <person name="Lipzen A."/>
            <person name="Chen C."/>
            <person name="Yanf M."/>
            <person name="Daum C."/>
            <person name="Ng V."/>
            <person name="Clum A."/>
            <person name="Steindorff A."/>
            <person name="Ohm R."/>
            <person name="Martin F."/>
            <person name="Silar P."/>
            <person name="Natvig D."/>
            <person name="Lalanne C."/>
            <person name="Gautier V."/>
            <person name="Ament-Velasquez S.L."/>
            <person name="Kruys A."/>
            <person name="Hutchinson M.I."/>
            <person name="Powell A.J."/>
            <person name="Barry K."/>
            <person name="Miller A.N."/>
            <person name="Grigoriev I.V."/>
            <person name="Debuchy R."/>
            <person name="Gladieux P."/>
            <person name="Thoren M.H."/>
            <person name="Johannesson H."/>
        </authorList>
    </citation>
    <scope>NUCLEOTIDE SEQUENCE</scope>
    <source>
        <strain evidence="4">CBS 333.67</strain>
    </source>
</reference>
<keyword evidence="5" id="KW-1185">Reference proteome</keyword>
<feature type="compositionally biased region" description="Pro residues" evidence="2">
    <location>
        <begin position="178"/>
        <end position="199"/>
    </location>
</feature>
<evidence type="ECO:0000313" key="5">
    <source>
        <dbReference type="Proteomes" id="UP001273166"/>
    </source>
</evidence>
<accession>A0AAJ0GW93</accession>
<dbReference type="RefSeq" id="XP_062723063.1">
    <property type="nucleotide sequence ID" value="XM_062866883.1"/>
</dbReference>
<feature type="compositionally biased region" description="Basic residues" evidence="2">
    <location>
        <begin position="286"/>
        <end position="301"/>
    </location>
</feature>
<feature type="compositionally biased region" description="Low complexity" evidence="2">
    <location>
        <begin position="154"/>
        <end position="177"/>
    </location>
</feature>
<evidence type="ECO:0000256" key="1">
    <source>
        <dbReference type="PROSITE-ProRule" id="PRU00047"/>
    </source>
</evidence>
<organism evidence="4 5">
    <name type="scientific">Chaetomium strumarium</name>
    <dbReference type="NCBI Taxonomy" id="1170767"/>
    <lineage>
        <taxon>Eukaryota</taxon>
        <taxon>Fungi</taxon>
        <taxon>Dikarya</taxon>
        <taxon>Ascomycota</taxon>
        <taxon>Pezizomycotina</taxon>
        <taxon>Sordariomycetes</taxon>
        <taxon>Sordariomycetidae</taxon>
        <taxon>Sordariales</taxon>
        <taxon>Chaetomiaceae</taxon>
        <taxon>Chaetomium</taxon>
    </lineage>
</organism>
<comment type="caution">
    <text evidence="4">The sequence shown here is derived from an EMBL/GenBank/DDBJ whole genome shotgun (WGS) entry which is preliminary data.</text>
</comment>
<dbReference type="Pfam" id="PF00098">
    <property type="entry name" value="zf-CCHC"/>
    <property type="match status" value="1"/>
</dbReference>
<dbReference type="PROSITE" id="PS50158">
    <property type="entry name" value="ZF_CCHC"/>
    <property type="match status" value="1"/>
</dbReference>
<feature type="compositionally biased region" description="Pro residues" evidence="2">
    <location>
        <begin position="207"/>
        <end position="261"/>
    </location>
</feature>
<proteinExistence type="predicted"/>
<protein>
    <recommendedName>
        <fullName evidence="3">CCHC-type domain-containing protein</fullName>
    </recommendedName>
</protein>
<feature type="compositionally biased region" description="Basic and acidic residues" evidence="2">
    <location>
        <begin position="534"/>
        <end position="555"/>
    </location>
</feature>
<dbReference type="SMART" id="SM00343">
    <property type="entry name" value="ZnF_C2HC"/>
    <property type="match status" value="1"/>
</dbReference>
<feature type="compositionally biased region" description="Basic and acidic residues" evidence="2">
    <location>
        <begin position="366"/>
        <end position="378"/>
    </location>
</feature>
<feature type="compositionally biased region" description="Pro residues" evidence="2">
    <location>
        <begin position="94"/>
        <end position="110"/>
    </location>
</feature>
<evidence type="ECO:0000259" key="3">
    <source>
        <dbReference type="PROSITE" id="PS50158"/>
    </source>
</evidence>
<dbReference type="GeneID" id="87885712"/>
<feature type="region of interest" description="Disordered" evidence="2">
    <location>
        <begin position="579"/>
        <end position="724"/>
    </location>
</feature>
<dbReference type="AlphaFoldDB" id="A0AAJ0GW93"/>
<dbReference type="EMBL" id="JAUDZG010000003">
    <property type="protein sequence ID" value="KAK3307283.1"/>
    <property type="molecule type" value="Genomic_DNA"/>
</dbReference>
<dbReference type="SUPFAM" id="SSF57756">
    <property type="entry name" value="Retrovirus zinc finger-like domains"/>
    <property type="match status" value="1"/>
</dbReference>
<feature type="compositionally biased region" description="Pro residues" evidence="2">
    <location>
        <begin position="131"/>
        <end position="140"/>
    </location>
</feature>
<feature type="compositionally biased region" description="Polar residues" evidence="2">
    <location>
        <begin position="671"/>
        <end position="685"/>
    </location>
</feature>
<feature type="compositionally biased region" description="Basic and acidic residues" evidence="2">
    <location>
        <begin position="609"/>
        <end position="633"/>
    </location>
</feature>
<dbReference type="GO" id="GO:0003676">
    <property type="term" value="F:nucleic acid binding"/>
    <property type="evidence" value="ECO:0007669"/>
    <property type="project" value="InterPro"/>
</dbReference>
<reference evidence="4" key="1">
    <citation type="journal article" date="2023" name="Mol. Phylogenet. Evol.">
        <title>Genome-scale phylogeny and comparative genomics of the fungal order Sordariales.</title>
        <authorList>
            <person name="Hensen N."/>
            <person name="Bonometti L."/>
            <person name="Westerberg I."/>
            <person name="Brannstrom I.O."/>
            <person name="Guillou S."/>
            <person name="Cros-Aarteil S."/>
            <person name="Calhoun S."/>
            <person name="Haridas S."/>
            <person name="Kuo A."/>
            <person name="Mondo S."/>
            <person name="Pangilinan J."/>
            <person name="Riley R."/>
            <person name="LaButti K."/>
            <person name="Andreopoulos B."/>
            <person name="Lipzen A."/>
            <person name="Chen C."/>
            <person name="Yan M."/>
            <person name="Daum C."/>
            <person name="Ng V."/>
            <person name="Clum A."/>
            <person name="Steindorff A."/>
            <person name="Ohm R.A."/>
            <person name="Martin F."/>
            <person name="Silar P."/>
            <person name="Natvig D.O."/>
            <person name="Lalanne C."/>
            <person name="Gautier V."/>
            <person name="Ament-Velasquez S.L."/>
            <person name="Kruys A."/>
            <person name="Hutchinson M.I."/>
            <person name="Powell A.J."/>
            <person name="Barry K."/>
            <person name="Miller A.N."/>
            <person name="Grigoriev I.V."/>
            <person name="Debuchy R."/>
            <person name="Gladieux P."/>
            <person name="Hiltunen Thoren M."/>
            <person name="Johannesson H."/>
        </authorList>
    </citation>
    <scope>NUCLEOTIDE SEQUENCE</scope>
    <source>
        <strain evidence="4">CBS 333.67</strain>
    </source>
</reference>
<keyword evidence="1" id="KW-0863">Zinc-finger</keyword>
<dbReference type="Proteomes" id="UP001273166">
    <property type="component" value="Unassembled WGS sequence"/>
</dbReference>
<feature type="region of interest" description="Disordered" evidence="2">
    <location>
        <begin position="46"/>
        <end position="379"/>
    </location>
</feature>
<dbReference type="InterPro" id="IPR036875">
    <property type="entry name" value="Znf_CCHC_sf"/>
</dbReference>
<name>A0AAJ0GW93_9PEZI</name>
<feature type="compositionally biased region" description="Basic and acidic residues" evidence="2">
    <location>
        <begin position="333"/>
        <end position="352"/>
    </location>
</feature>
<feature type="compositionally biased region" description="Low complexity" evidence="2">
    <location>
        <begin position="634"/>
        <end position="647"/>
    </location>
</feature>
<gene>
    <name evidence="4" type="ORF">B0T15DRAFT_492766</name>
</gene>
<dbReference type="GO" id="GO:0008270">
    <property type="term" value="F:zinc ion binding"/>
    <property type="evidence" value="ECO:0007669"/>
    <property type="project" value="UniProtKB-KW"/>
</dbReference>
<feature type="compositionally biased region" description="Acidic residues" evidence="2">
    <location>
        <begin position="353"/>
        <end position="365"/>
    </location>
</feature>
<keyword evidence="1" id="KW-0479">Metal-binding</keyword>